<organism evidence="1 2">
    <name type="scientific">Planococcus liqunii</name>
    <dbReference type="NCBI Taxonomy" id="3058394"/>
    <lineage>
        <taxon>Bacteria</taxon>
        <taxon>Bacillati</taxon>
        <taxon>Bacillota</taxon>
        <taxon>Bacilli</taxon>
        <taxon>Bacillales</taxon>
        <taxon>Caryophanaceae</taxon>
        <taxon>Planococcus</taxon>
    </lineage>
</organism>
<dbReference type="EMBL" id="JAUJWW010000004">
    <property type="protein sequence ID" value="MDN7227870.1"/>
    <property type="molecule type" value="Genomic_DNA"/>
</dbReference>
<sequence length="318" mass="37100">MIKNPWEDMPLGSRRRASIPHDIFWVREELRGDFGLKISLNHITDSQINVEEMKFRNIEFIKATQSNEKIEWYLLLKETEEWELFLKLCNDLIEQVENVEKEETALNVIVNRLRRWQKLLMNKAGNQLSLEVQMGLFTELHTLLNQVSKYTTVKEAVHSWGGPELDIQDFIFGERALEVKSHKASRGEFITISSPYQLYSVKKSFNLIVYALSTNESGETIADLINSIKNELEKEMLGNEMDLLDLKTAQYGYFDLIHKDNLLNFHIDRVSAYEVNDTFPKIKIEDVPEGILNLKYQVDLTKCEEYKVDIESLFEGGR</sequence>
<evidence type="ECO:0000313" key="2">
    <source>
        <dbReference type="Proteomes" id="UP001172054"/>
    </source>
</evidence>
<comment type="caution">
    <text evidence="1">The sequence shown here is derived from an EMBL/GenBank/DDBJ whole genome shotgun (WGS) entry which is preliminary data.</text>
</comment>
<protein>
    <submittedName>
        <fullName evidence="1">PD-(D/E)XK motif protein</fullName>
    </submittedName>
</protein>
<keyword evidence="2" id="KW-1185">Reference proteome</keyword>
<reference evidence="1 2" key="1">
    <citation type="submission" date="2023-06" db="EMBL/GenBank/DDBJ databases">
        <title>Novel species in genus Planococcus.</title>
        <authorList>
            <person name="Ning S."/>
        </authorList>
    </citation>
    <scope>NUCLEOTIDE SEQUENCE [LARGE SCALE GENOMIC DNA]</scope>
    <source>
        <strain evidence="1 2">N064</strain>
    </source>
</reference>
<evidence type="ECO:0000313" key="1">
    <source>
        <dbReference type="EMBL" id="MDN7227870.1"/>
    </source>
</evidence>
<name>A0ABT8MSI2_9BACL</name>
<accession>A0ABT8MSI2</accession>
<dbReference type="Proteomes" id="UP001172054">
    <property type="component" value="Unassembled WGS sequence"/>
</dbReference>
<dbReference type="Pfam" id="PF14390">
    <property type="entry name" value="DUF4420"/>
    <property type="match status" value="1"/>
</dbReference>
<dbReference type="RefSeq" id="WP_301726442.1">
    <property type="nucleotide sequence ID" value="NZ_JAUJWW010000004.1"/>
</dbReference>
<proteinExistence type="predicted"/>
<gene>
    <name evidence="1" type="ORF">QWY15_11225</name>
</gene>
<dbReference type="InterPro" id="IPR025534">
    <property type="entry name" value="DUF4420"/>
</dbReference>